<dbReference type="PANTHER" id="PTHR10900:SF77">
    <property type="entry name" value="FI19380P1"/>
    <property type="match status" value="1"/>
</dbReference>
<feature type="domain" description="FAS1" evidence="2">
    <location>
        <begin position="181"/>
        <end position="316"/>
    </location>
</feature>
<protein>
    <submittedName>
        <fullName evidence="3">Uncaracterized surface protein containing fasciclin (FAS1) repeats</fullName>
    </submittedName>
</protein>
<dbReference type="Pfam" id="PF02469">
    <property type="entry name" value="Fasciclin"/>
    <property type="match status" value="2"/>
</dbReference>
<dbReference type="InterPro" id="IPR036378">
    <property type="entry name" value="FAS1_dom_sf"/>
</dbReference>
<dbReference type="STRING" id="686796.SAMN04488104_10726"/>
<dbReference type="RefSeq" id="WP_087941414.1">
    <property type="nucleotide sequence ID" value="NZ_FNAC01000072.1"/>
</dbReference>
<keyword evidence="4" id="KW-1185">Reference proteome</keyword>
<dbReference type="Gene3D" id="2.30.180.10">
    <property type="entry name" value="FAS1 domain"/>
    <property type="match status" value="2"/>
</dbReference>
<dbReference type="EMBL" id="FNAC01000072">
    <property type="protein sequence ID" value="SDD82862.1"/>
    <property type="molecule type" value="Genomic_DNA"/>
</dbReference>
<dbReference type="OrthoDB" id="1119934at2"/>
<dbReference type="InterPro" id="IPR050904">
    <property type="entry name" value="Adhesion/Biosynth-related"/>
</dbReference>
<dbReference type="PROSITE" id="PS51257">
    <property type="entry name" value="PROKAR_LIPOPROTEIN"/>
    <property type="match status" value="1"/>
</dbReference>
<keyword evidence="1" id="KW-0732">Signal</keyword>
<dbReference type="PANTHER" id="PTHR10900">
    <property type="entry name" value="PERIOSTIN-RELATED"/>
    <property type="match status" value="1"/>
</dbReference>
<proteinExistence type="predicted"/>
<organism evidence="3 4">
    <name type="scientific">Algoriphagus faecimaris</name>
    <dbReference type="NCBI Taxonomy" id="686796"/>
    <lineage>
        <taxon>Bacteria</taxon>
        <taxon>Pseudomonadati</taxon>
        <taxon>Bacteroidota</taxon>
        <taxon>Cytophagia</taxon>
        <taxon>Cytophagales</taxon>
        <taxon>Cyclobacteriaceae</taxon>
        <taxon>Algoriphagus</taxon>
    </lineage>
</organism>
<sequence length="321" mass="33779">MKNSKIFFLKIPALLGMLGLGFGFTSCNDDTDPPLVPEEETIVDIASNSPDFTTLTAAVNQAGLTEALSQPGPLTVFAPTDGAFADFLTANNLTADELLANPDLASILSYHVIGGAVTADQVSPGAVTPINDIPFYVSEDPDGNLWINGNTQIIDTDIIADNGVIHVLDFVITAPTQNIAEIAIESTEAAEPEFTQLVAALLRADLAGSVSGDMMDNLTVFAPTDAAFENLYATLGVSGVDEIPLETLTDVLLYHVVPIRAFSQDLRDGASLPTLLEGQELSVDLANLQINESGLIADALNIHATNGVIHAIDQVLLPPSE</sequence>
<gene>
    <name evidence="3" type="ORF">SAMN04488104_10726</name>
</gene>
<feature type="chain" id="PRO_5011449271" evidence="1">
    <location>
        <begin position="29"/>
        <end position="321"/>
    </location>
</feature>
<dbReference type="GO" id="GO:0005615">
    <property type="term" value="C:extracellular space"/>
    <property type="evidence" value="ECO:0007669"/>
    <property type="project" value="TreeGrafter"/>
</dbReference>
<dbReference type="Proteomes" id="UP000199060">
    <property type="component" value="Unassembled WGS sequence"/>
</dbReference>
<dbReference type="PROSITE" id="PS50213">
    <property type="entry name" value="FAS1"/>
    <property type="match status" value="2"/>
</dbReference>
<evidence type="ECO:0000259" key="2">
    <source>
        <dbReference type="PROSITE" id="PS50213"/>
    </source>
</evidence>
<dbReference type="FunFam" id="2.30.180.10:FF:000032">
    <property type="entry name" value="Fasciclin domain-containing protein, putative"/>
    <property type="match status" value="1"/>
</dbReference>
<evidence type="ECO:0000313" key="4">
    <source>
        <dbReference type="Proteomes" id="UP000199060"/>
    </source>
</evidence>
<dbReference type="AlphaFoldDB" id="A0A1G6XXW6"/>
<feature type="signal peptide" evidence="1">
    <location>
        <begin position="1"/>
        <end position="28"/>
    </location>
</feature>
<feature type="domain" description="FAS1" evidence="2">
    <location>
        <begin position="39"/>
        <end position="172"/>
    </location>
</feature>
<name>A0A1G6XXW6_9BACT</name>
<reference evidence="4" key="1">
    <citation type="submission" date="2016-10" db="EMBL/GenBank/DDBJ databases">
        <authorList>
            <person name="Varghese N."/>
            <person name="Submissions S."/>
        </authorList>
    </citation>
    <scope>NUCLEOTIDE SEQUENCE [LARGE SCALE GENOMIC DNA]</scope>
    <source>
        <strain evidence="4">DSM 23095</strain>
    </source>
</reference>
<evidence type="ECO:0000256" key="1">
    <source>
        <dbReference type="SAM" id="SignalP"/>
    </source>
</evidence>
<dbReference type="SUPFAM" id="SSF82153">
    <property type="entry name" value="FAS1 domain"/>
    <property type="match status" value="2"/>
</dbReference>
<accession>A0A1G6XXW6</accession>
<dbReference type="SMART" id="SM00554">
    <property type="entry name" value="FAS1"/>
    <property type="match status" value="2"/>
</dbReference>
<evidence type="ECO:0000313" key="3">
    <source>
        <dbReference type="EMBL" id="SDD82862.1"/>
    </source>
</evidence>
<dbReference type="InterPro" id="IPR000782">
    <property type="entry name" value="FAS1_domain"/>
</dbReference>